<feature type="chain" id="PRO_5046642987" description="ABC transmembrane type-1 domain-containing protein" evidence="6">
    <location>
        <begin position="29"/>
        <end position="447"/>
    </location>
</feature>
<accession>A0ABY4C8U9</accession>
<feature type="transmembrane region" description="Helical" evidence="5">
    <location>
        <begin position="48"/>
        <end position="65"/>
    </location>
</feature>
<proteinExistence type="predicted"/>
<keyword evidence="4 5" id="KW-0472">Membrane</keyword>
<keyword evidence="6" id="KW-0732">Signal</keyword>
<keyword evidence="8" id="KW-1185">Reference proteome</keyword>
<evidence type="ECO:0000256" key="2">
    <source>
        <dbReference type="ARBA" id="ARBA00022692"/>
    </source>
</evidence>
<gene>
    <name evidence="7" type="ORF">MNR06_10120</name>
</gene>
<organism evidence="7 8">
    <name type="scientific">Bdellovibrio reynosensis</name>
    <dbReference type="NCBI Taxonomy" id="2835041"/>
    <lineage>
        <taxon>Bacteria</taxon>
        <taxon>Pseudomonadati</taxon>
        <taxon>Bdellovibrionota</taxon>
        <taxon>Bdellovibrionia</taxon>
        <taxon>Bdellovibrionales</taxon>
        <taxon>Pseudobdellovibrionaceae</taxon>
        <taxon>Bdellovibrio</taxon>
    </lineage>
</organism>
<keyword evidence="3 5" id="KW-1133">Transmembrane helix</keyword>
<evidence type="ECO:0000256" key="5">
    <source>
        <dbReference type="SAM" id="Phobius"/>
    </source>
</evidence>
<dbReference type="InterPro" id="IPR036640">
    <property type="entry name" value="ABC1_TM_sf"/>
</dbReference>
<reference evidence="7" key="1">
    <citation type="submission" date="2022-03" db="EMBL/GenBank/DDBJ databases">
        <title>Genome Identification and Characterization of new species Bdellovibrio reynosense LBG001 sp. nov. from a Mexico soil sample.</title>
        <authorList>
            <person name="Camilli A."/>
            <person name="Ajao Y."/>
            <person name="Guo X."/>
        </authorList>
    </citation>
    <scope>NUCLEOTIDE SEQUENCE</scope>
    <source>
        <strain evidence="7">LBG001</strain>
    </source>
</reference>
<name>A0ABY4C8U9_9BACT</name>
<dbReference type="Proteomes" id="UP000830116">
    <property type="component" value="Chromosome"/>
</dbReference>
<dbReference type="CDD" id="cd00267">
    <property type="entry name" value="ABC_ATPase"/>
    <property type="match status" value="1"/>
</dbReference>
<feature type="transmembrane region" description="Helical" evidence="5">
    <location>
        <begin position="154"/>
        <end position="171"/>
    </location>
</feature>
<feature type="transmembrane region" description="Helical" evidence="5">
    <location>
        <begin position="262"/>
        <end position="286"/>
    </location>
</feature>
<dbReference type="InterPro" id="IPR027417">
    <property type="entry name" value="P-loop_NTPase"/>
</dbReference>
<evidence type="ECO:0008006" key="9">
    <source>
        <dbReference type="Google" id="ProtNLM"/>
    </source>
</evidence>
<keyword evidence="2 5" id="KW-0812">Transmembrane</keyword>
<feature type="signal peptide" evidence="6">
    <location>
        <begin position="1"/>
        <end position="28"/>
    </location>
</feature>
<evidence type="ECO:0000256" key="4">
    <source>
        <dbReference type="ARBA" id="ARBA00023136"/>
    </source>
</evidence>
<evidence type="ECO:0000313" key="7">
    <source>
        <dbReference type="EMBL" id="UOF00056.1"/>
    </source>
</evidence>
<sequence>MFRFFYLLVNKKFALYLFVLVTVQQALAALSTAALGLAGKEVGNGTTFLSYVIAFFVFSTLPHVLNVPIRKIEFAGYLDIYFEYLKKQLLQHSGASVKWQNHNKKEKFQTAIGPDAEGYIATASLCFADMYLFGAQIVFTIVSLSIVVDHTFAWAYLAVGVLSFILFQFCAKTLEKYIQAEQTNKLEFFSYLLKSWDNIFLNNPSINQAYTNKLTDKFRLARAGVSNSGFVSESIVLLLTLVASLPIYALVIWLALQNLKNAAYLAALLVTVPRQIMVIGYFRAFFQQVAHFKAAMLRLNSLVEASTLTDTEIVSRISIAKVSLNAQPVDSVQSVEKMVKEKSTGRHVITGENGAGKSTLLLHLNSVLPASFYLPSAPQLEIGQDMGGESTGQRMLKHLEFVGSLDVPVLLLDEWDANLDKDNRALVSEVLEQIAKKSVVVEVRHSG</sequence>
<dbReference type="EMBL" id="CP093442">
    <property type="protein sequence ID" value="UOF00056.1"/>
    <property type="molecule type" value="Genomic_DNA"/>
</dbReference>
<dbReference type="Gene3D" id="3.40.50.300">
    <property type="entry name" value="P-loop containing nucleotide triphosphate hydrolases"/>
    <property type="match status" value="1"/>
</dbReference>
<evidence type="ECO:0000313" key="8">
    <source>
        <dbReference type="Proteomes" id="UP000830116"/>
    </source>
</evidence>
<evidence type="ECO:0000256" key="3">
    <source>
        <dbReference type="ARBA" id="ARBA00022989"/>
    </source>
</evidence>
<feature type="transmembrane region" description="Helical" evidence="5">
    <location>
        <begin position="235"/>
        <end position="256"/>
    </location>
</feature>
<dbReference type="SUPFAM" id="SSF90123">
    <property type="entry name" value="ABC transporter transmembrane region"/>
    <property type="match status" value="1"/>
</dbReference>
<dbReference type="RefSeq" id="WP_243535652.1">
    <property type="nucleotide sequence ID" value="NZ_CP093442.1"/>
</dbReference>
<comment type="subcellular location">
    <subcellularLocation>
        <location evidence="1">Cell membrane</location>
        <topology evidence="1">Multi-pass membrane protein</topology>
    </subcellularLocation>
</comment>
<feature type="transmembrane region" description="Helical" evidence="5">
    <location>
        <begin position="130"/>
        <end position="148"/>
    </location>
</feature>
<evidence type="ECO:0000256" key="6">
    <source>
        <dbReference type="SAM" id="SignalP"/>
    </source>
</evidence>
<evidence type="ECO:0000256" key="1">
    <source>
        <dbReference type="ARBA" id="ARBA00004651"/>
    </source>
</evidence>
<protein>
    <recommendedName>
        <fullName evidence="9">ABC transmembrane type-1 domain-containing protein</fullName>
    </recommendedName>
</protein>
<dbReference type="SUPFAM" id="SSF52540">
    <property type="entry name" value="P-loop containing nucleoside triphosphate hydrolases"/>
    <property type="match status" value="1"/>
</dbReference>